<evidence type="ECO:0000256" key="14">
    <source>
        <dbReference type="ARBA" id="ARBA00023286"/>
    </source>
</evidence>
<evidence type="ECO:0000256" key="6">
    <source>
        <dbReference type="ARBA" id="ARBA00022989"/>
    </source>
</evidence>
<comment type="function">
    <text evidence="1">After binding acetylcholine, the AChR responds by an extensive change in conformation that affects all subunits and leads to opening of an ion-conducting channel across the plasma membrane.</text>
</comment>
<protein>
    <submittedName>
        <fullName evidence="20">Uncharacterized protein</fullName>
    </submittedName>
</protein>
<dbReference type="PRINTS" id="PR00252">
    <property type="entry name" value="NRIONCHANNEL"/>
</dbReference>
<keyword evidence="13" id="KW-0628">Postsynaptic cell membrane</keyword>
<feature type="domain" description="Neurotransmitter-gated ion-channel transmembrane" evidence="19">
    <location>
        <begin position="263"/>
        <end position="291"/>
    </location>
</feature>
<reference evidence="20 21" key="1">
    <citation type="submission" date="2019-08" db="EMBL/GenBank/DDBJ databases">
        <title>The genome of the soybean aphid Biotype 1, its phylome, world population structure and adaptation to the North American continent.</title>
        <authorList>
            <person name="Giordano R."/>
            <person name="Donthu R.K."/>
            <person name="Hernandez A.G."/>
            <person name="Wright C.L."/>
            <person name="Zimin A.V."/>
        </authorList>
    </citation>
    <scope>NUCLEOTIDE SEQUENCE [LARGE SCALE GENOMIC DNA]</scope>
    <source>
        <tissue evidence="20">Whole aphids</tissue>
    </source>
</reference>
<evidence type="ECO:0000256" key="12">
    <source>
        <dbReference type="ARBA" id="ARBA00023180"/>
    </source>
</evidence>
<dbReference type="PRINTS" id="PR00254">
    <property type="entry name" value="NICOTINICR"/>
</dbReference>
<evidence type="ECO:0000256" key="8">
    <source>
        <dbReference type="ARBA" id="ARBA00023065"/>
    </source>
</evidence>
<dbReference type="Pfam" id="PF02932">
    <property type="entry name" value="Neur_chan_memb"/>
    <property type="match status" value="1"/>
</dbReference>
<evidence type="ECO:0000256" key="10">
    <source>
        <dbReference type="ARBA" id="ARBA00023157"/>
    </source>
</evidence>
<evidence type="ECO:0000256" key="17">
    <source>
        <dbReference type="RuleBase" id="RU000687"/>
    </source>
</evidence>
<comment type="subcellular location">
    <subcellularLocation>
        <location evidence="16">Postsynaptic cell membrane</location>
        <topology evidence="16">Multi-pass membrane protein</topology>
    </subcellularLocation>
</comment>
<evidence type="ECO:0000256" key="11">
    <source>
        <dbReference type="ARBA" id="ARBA00023170"/>
    </source>
</evidence>
<evidence type="ECO:0000259" key="19">
    <source>
        <dbReference type="Pfam" id="PF02932"/>
    </source>
</evidence>
<dbReference type="OrthoDB" id="5975154at2759"/>
<keyword evidence="7" id="KW-0770">Synapse</keyword>
<keyword evidence="12" id="KW-0325">Glycoprotein</keyword>
<evidence type="ECO:0000256" key="13">
    <source>
        <dbReference type="ARBA" id="ARBA00023257"/>
    </source>
</evidence>
<dbReference type="Gene3D" id="1.20.58.390">
    <property type="entry name" value="Neurotransmitter-gated ion-channel transmembrane domain"/>
    <property type="match status" value="1"/>
</dbReference>
<dbReference type="InterPro" id="IPR036734">
    <property type="entry name" value="Neur_chan_lig-bd_sf"/>
</dbReference>
<dbReference type="InterPro" id="IPR002394">
    <property type="entry name" value="Nicotinic_acetylcholine_rcpt"/>
</dbReference>
<organism evidence="20 21">
    <name type="scientific">Aphis glycines</name>
    <name type="common">Soybean aphid</name>
    <dbReference type="NCBI Taxonomy" id="307491"/>
    <lineage>
        <taxon>Eukaryota</taxon>
        <taxon>Metazoa</taxon>
        <taxon>Ecdysozoa</taxon>
        <taxon>Arthropoda</taxon>
        <taxon>Hexapoda</taxon>
        <taxon>Insecta</taxon>
        <taxon>Pterygota</taxon>
        <taxon>Neoptera</taxon>
        <taxon>Paraneoptera</taxon>
        <taxon>Hemiptera</taxon>
        <taxon>Sternorrhyncha</taxon>
        <taxon>Aphidomorpha</taxon>
        <taxon>Aphidoidea</taxon>
        <taxon>Aphididae</taxon>
        <taxon>Aphidini</taxon>
        <taxon>Aphis</taxon>
        <taxon>Aphis</taxon>
    </lineage>
</organism>
<keyword evidence="21" id="KW-1185">Reference proteome</keyword>
<keyword evidence="4" id="KW-1003">Cell membrane</keyword>
<keyword evidence="15 17" id="KW-0407">Ion channel</keyword>
<dbReference type="InterPro" id="IPR018000">
    <property type="entry name" value="Neurotransmitter_ion_chnl_CS"/>
</dbReference>
<dbReference type="InterPro" id="IPR036719">
    <property type="entry name" value="Neuro-gated_channel_TM_sf"/>
</dbReference>
<evidence type="ECO:0000256" key="1">
    <source>
        <dbReference type="ARBA" id="ARBA00003328"/>
    </source>
</evidence>
<sequence length="311" mass="35844">MWIGHVNRIVSQSEVYRFSESVQGKFERQLLDDLLIDYNPLERPVSNESDPLEVTFGISLQQIIDVDEKNQIVITNAWLNMEWVDYNMRWNISEYGGVKDLRLNPNRLWKPDILMYNSADEKFDGTYQTNVVVRHNGTCLYVPPGIFKSTCKIDITWFPFDDQNCLMKFGSWTYNGFQIDLVLKSDGGDLSDFTTNGEWYLLVPSSDDCCPSSLAYNTQMILLVTGMPGKKNVITYGCCPEPYVDITFIIKIRRRTLYYFFNLIVPCVLISSMALLGFTLPPDCGEKLTLGKHVIPKYEKKNTNILLQRTK</sequence>
<dbReference type="GO" id="GO:0022848">
    <property type="term" value="F:acetylcholine-gated monoatomic cation-selective channel activity"/>
    <property type="evidence" value="ECO:0007669"/>
    <property type="project" value="InterPro"/>
</dbReference>
<dbReference type="GO" id="GO:0004888">
    <property type="term" value="F:transmembrane signaling receptor activity"/>
    <property type="evidence" value="ECO:0007669"/>
    <property type="project" value="InterPro"/>
</dbReference>
<feature type="transmembrane region" description="Helical" evidence="17">
    <location>
        <begin position="257"/>
        <end position="280"/>
    </location>
</feature>
<comment type="caution">
    <text evidence="17">Lacks conserved residue(s) required for the propagation of feature annotation.</text>
</comment>
<dbReference type="EMBL" id="VYZN01000075">
    <property type="protein sequence ID" value="KAE9523887.1"/>
    <property type="molecule type" value="Genomic_DNA"/>
</dbReference>
<comment type="similarity">
    <text evidence="2">Belongs to the ligand-gated ion channel (TC 1.A.9) family. Acetylcholine receptor (TC 1.A.9.1) subfamily.</text>
</comment>
<feature type="domain" description="Neurotransmitter-gated ion-channel ligand-binding" evidence="18">
    <location>
        <begin position="27"/>
        <end position="201"/>
    </location>
</feature>
<gene>
    <name evidence="20" type="ORF">AGLY_015775</name>
</gene>
<keyword evidence="6 17" id="KW-1133">Transmembrane helix</keyword>
<dbReference type="PROSITE" id="PS00236">
    <property type="entry name" value="NEUROTR_ION_CHANNEL"/>
    <property type="match status" value="1"/>
</dbReference>
<keyword evidence="11" id="KW-0675">Receptor</keyword>
<dbReference type="Proteomes" id="UP000475862">
    <property type="component" value="Unassembled WGS sequence"/>
</dbReference>
<evidence type="ECO:0000256" key="7">
    <source>
        <dbReference type="ARBA" id="ARBA00023018"/>
    </source>
</evidence>
<dbReference type="PANTHER" id="PTHR18945">
    <property type="entry name" value="NEUROTRANSMITTER GATED ION CHANNEL"/>
    <property type="match status" value="1"/>
</dbReference>
<keyword evidence="9 17" id="KW-0472">Membrane</keyword>
<comment type="caution">
    <text evidence="20">The sequence shown here is derived from an EMBL/GenBank/DDBJ whole genome shotgun (WGS) entry which is preliminary data.</text>
</comment>
<keyword evidence="5 17" id="KW-0812">Transmembrane</keyword>
<dbReference type="SUPFAM" id="SSF90112">
    <property type="entry name" value="Neurotransmitter-gated ion-channel transmembrane pore"/>
    <property type="match status" value="1"/>
</dbReference>
<dbReference type="Pfam" id="PF02931">
    <property type="entry name" value="Neur_chan_LBD"/>
    <property type="match status" value="1"/>
</dbReference>
<dbReference type="CDD" id="cd19051">
    <property type="entry name" value="LGIC_TM_cation"/>
    <property type="match status" value="1"/>
</dbReference>
<evidence type="ECO:0000256" key="4">
    <source>
        <dbReference type="ARBA" id="ARBA00022475"/>
    </source>
</evidence>
<proteinExistence type="inferred from homology"/>
<evidence type="ECO:0000313" key="20">
    <source>
        <dbReference type="EMBL" id="KAE9523887.1"/>
    </source>
</evidence>
<name>A0A6G0T1V6_APHGL</name>
<dbReference type="InterPro" id="IPR006201">
    <property type="entry name" value="Neur_channel"/>
</dbReference>
<dbReference type="CDD" id="cd18997">
    <property type="entry name" value="LGIC_ECD_nAChR"/>
    <property type="match status" value="1"/>
</dbReference>
<dbReference type="InterPro" id="IPR006029">
    <property type="entry name" value="Neurotrans-gated_channel_TM"/>
</dbReference>
<evidence type="ECO:0000256" key="16">
    <source>
        <dbReference type="ARBA" id="ARBA00034104"/>
    </source>
</evidence>
<keyword evidence="3 17" id="KW-0813">Transport</keyword>
<keyword evidence="8 17" id="KW-0406">Ion transport</keyword>
<dbReference type="Gene3D" id="2.70.170.10">
    <property type="entry name" value="Neurotransmitter-gated ion-channel ligand-binding domain"/>
    <property type="match status" value="1"/>
</dbReference>
<dbReference type="AlphaFoldDB" id="A0A6G0T1V6"/>
<evidence type="ECO:0000256" key="5">
    <source>
        <dbReference type="ARBA" id="ARBA00022692"/>
    </source>
</evidence>
<dbReference type="InterPro" id="IPR006202">
    <property type="entry name" value="Neur_chan_lig-bd"/>
</dbReference>
<evidence type="ECO:0000256" key="9">
    <source>
        <dbReference type="ARBA" id="ARBA00023136"/>
    </source>
</evidence>
<evidence type="ECO:0000259" key="18">
    <source>
        <dbReference type="Pfam" id="PF02931"/>
    </source>
</evidence>
<evidence type="ECO:0000256" key="2">
    <source>
        <dbReference type="ARBA" id="ARBA00009237"/>
    </source>
</evidence>
<evidence type="ECO:0000313" key="21">
    <source>
        <dbReference type="Proteomes" id="UP000475862"/>
    </source>
</evidence>
<keyword evidence="10" id="KW-1015">Disulfide bond</keyword>
<dbReference type="GO" id="GO:0045211">
    <property type="term" value="C:postsynaptic membrane"/>
    <property type="evidence" value="ECO:0007669"/>
    <property type="project" value="UniProtKB-SubCell"/>
</dbReference>
<dbReference type="SUPFAM" id="SSF63712">
    <property type="entry name" value="Nicotinic receptor ligand binding domain-like"/>
    <property type="match status" value="1"/>
</dbReference>
<dbReference type="FunFam" id="2.70.170.10:FF:000071">
    <property type="entry name" value="Nicotinic acetylcholine receptor Dalpha7 subunit"/>
    <property type="match status" value="1"/>
</dbReference>
<dbReference type="InterPro" id="IPR038050">
    <property type="entry name" value="Neuro_actylchol_rec"/>
</dbReference>
<evidence type="ECO:0000256" key="15">
    <source>
        <dbReference type="ARBA" id="ARBA00023303"/>
    </source>
</evidence>
<keyword evidence="14" id="KW-1071">Ligand-gated ion channel</keyword>
<evidence type="ECO:0000256" key="3">
    <source>
        <dbReference type="ARBA" id="ARBA00022448"/>
    </source>
</evidence>
<accession>A0A6G0T1V6</accession>